<evidence type="ECO:0000313" key="4">
    <source>
        <dbReference type="EMBL" id="KEY61772.1"/>
    </source>
</evidence>
<dbReference type="SMR" id="A0A084A8Z3"/>
<dbReference type="InterPro" id="IPR000086">
    <property type="entry name" value="NUDIX_hydrolase_dom"/>
</dbReference>
<dbReference type="AlphaFoldDB" id="A0A084A8Z3"/>
<dbReference type="InterPro" id="IPR015797">
    <property type="entry name" value="NUDIX_hydrolase-like_dom_sf"/>
</dbReference>
<evidence type="ECO:0000313" key="5">
    <source>
        <dbReference type="Proteomes" id="UP000028401"/>
    </source>
</evidence>
<dbReference type="PANTHER" id="PTHR43736">
    <property type="entry name" value="ADP-RIBOSE PYROPHOSPHATASE"/>
    <property type="match status" value="1"/>
</dbReference>
<proteinExistence type="inferred from homology"/>
<dbReference type="Pfam" id="PF00293">
    <property type="entry name" value="NUDIX"/>
    <property type="match status" value="1"/>
</dbReference>
<dbReference type="PROSITE" id="PS51462">
    <property type="entry name" value="NUDIX"/>
    <property type="match status" value="1"/>
</dbReference>
<gene>
    <name evidence="4" type="ORF">U725_02102</name>
</gene>
<dbReference type="InterPro" id="IPR020084">
    <property type="entry name" value="NUDIX_hydrolase_CS"/>
</dbReference>
<sequence length="173" mass="19808">MVEKFDLLKHFGVYGVAIDNEKLLVIEKNSGPYQNRYDLPGGSQEVGESMIETLEREILEETGFTVLSSAKSRLYSAWIYENDRRVVSHNIFNLFDVKLNHVSKKLPQFVADGKNDSDRAVWKLVTELSAENSSPLVLKVIAEVNNYPHVDKAEIYRDWKVNYGSKNYPKPLV</sequence>
<feature type="domain" description="Nudix hydrolase" evidence="3">
    <location>
        <begin position="8"/>
        <end position="145"/>
    </location>
</feature>
<dbReference type="PATRIC" id="fig|1415168.3.peg.2173"/>
<dbReference type="EMBL" id="AZSI01000124">
    <property type="protein sequence ID" value="KEY61772.1"/>
    <property type="molecule type" value="Genomic_DNA"/>
</dbReference>
<organism evidence="4 5">
    <name type="scientific">Lactococcus cremoris subsp. cremoris GE214</name>
    <dbReference type="NCBI Taxonomy" id="1415168"/>
    <lineage>
        <taxon>Bacteria</taxon>
        <taxon>Bacillati</taxon>
        <taxon>Bacillota</taxon>
        <taxon>Bacilli</taxon>
        <taxon>Lactobacillales</taxon>
        <taxon>Streptococcaceae</taxon>
        <taxon>Lactococcus</taxon>
        <taxon>Lactococcus cremoris subsp. cremoris</taxon>
    </lineage>
</organism>
<dbReference type="GO" id="GO:0016787">
    <property type="term" value="F:hydrolase activity"/>
    <property type="evidence" value="ECO:0007669"/>
    <property type="project" value="UniProtKB-KW"/>
</dbReference>
<accession>A0A084A8Z3</accession>
<comment type="caution">
    <text evidence="4">The sequence shown here is derived from an EMBL/GenBank/DDBJ whole genome shotgun (WGS) entry which is preliminary data.</text>
</comment>
<evidence type="ECO:0000259" key="3">
    <source>
        <dbReference type="PROSITE" id="PS51462"/>
    </source>
</evidence>
<comment type="similarity">
    <text evidence="1">Belongs to the Nudix hydrolase family.</text>
</comment>
<dbReference type="Gene3D" id="3.90.79.10">
    <property type="entry name" value="Nucleoside Triphosphate Pyrophosphohydrolase"/>
    <property type="match status" value="1"/>
</dbReference>
<keyword evidence="2 4" id="KW-0378">Hydrolase</keyword>
<dbReference type="PANTHER" id="PTHR43736:SF1">
    <property type="entry name" value="DIHYDRONEOPTERIN TRIPHOSPHATE DIPHOSPHATASE"/>
    <property type="match status" value="1"/>
</dbReference>
<evidence type="ECO:0000256" key="2">
    <source>
        <dbReference type="ARBA" id="ARBA00022801"/>
    </source>
</evidence>
<dbReference type="Proteomes" id="UP000028401">
    <property type="component" value="Unassembled WGS sequence"/>
</dbReference>
<dbReference type="SUPFAM" id="SSF55811">
    <property type="entry name" value="Nudix"/>
    <property type="match status" value="1"/>
</dbReference>
<evidence type="ECO:0000256" key="1">
    <source>
        <dbReference type="ARBA" id="ARBA00005582"/>
    </source>
</evidence>
<dbReference type="RefSeq" id="WP_011835853.1">
    <property type="nucleotide sequence ID" value="NZ_AZSI01000124.1"/>
</dbReference>
<reference evidence="4 5" key="1">
    <citation type="submission" date="2014-06" db="EMBL/GenBank/DDBJ databases">
        <title>Draft genome sequence of the putrescine producing strain Lactococcus lactis subsp cremoris GE214.</title>
        <authorList>
            <person name="Ladero V."/>
            <person name="Linares D.M."/>
            <person name="del Rio B."/>
            <person name="Mayo B."/>
            <person name="Martin M.C."/>
            <person name="Fernandez M."/>
            <person name="Alvarez M.A."/>
        </authorList>
    </citation>
    <scope>NUCLEOTIDE SEQUENCE [LARGE SCALE GENOMIC DNA]</scope>
    <source>
        <strain evidence="4 5">GE214</strain>
    </source>
</reference>
<dbReference type="PROSITE" id="PS00893">
    <property type="entry name" value="NUDIX_BOX"/>
    <property type="match status" value="1"/>
</dbReference>
<protein>
    <submittedName>
        <fullName evidence="4">Putative Nudix hydrolase</fullName>
    </submittedName>
</protein>
<name>A0A084A8Z3_LACLC</name>
<dbReference type="CDD" id="cd04686">
    <property type="entry name" value="NUDIX_Hydrolase"/>
    <property type="match status" value="1"/>
</dbReference>